<evidence type="ECO:0000259" key="3">
    <source>
        <dbReference type="Pfam" id="PF02225"/>
    </source>
</evidence>
<dbReference type="Gene3D" id="3.40.630.10">
    <property type="entry name" value="Zn peptidases"/>
    <property type="match status" value="1"/>
</dbReference>
<feature type="domain" description="Transferrin receptor-like dimerisation" evidence="4">
    <location>
        <begin position="783"/>
        <end position="863"/>
    </location>
</feature>
<dbReference type="EMBL" id="ML210153">
    <property type="protein sequence ID" value="TFK28864.1"/>
    <property type="molecule type" value="Genomic_DNA"/>
</dbReference>
<dbReference type="SUPFAM" id="SSF53187">
    <property type="entry name" value="Zn-dependent exopeptidases"/>
    <property type="match status" value="1"/>
</dbReference>
<dbReference type="AlphaFoldDB" id="A0A5C3L789"/>
<dbReference type="Pfam" id="PF04389">
    <property type="entry name" value="Peptidase_M28"/>
    <property type="match status" value="1"/>
</dbReference>
<dbReference type="Pfam" id="PF02225">
    <property type="entry name" value="PA"/>
    <property type="match status" value="1"/>
</dbReference>
<name>A0A5C3L789_COPMA</name>
<dbReference type="InterPro" id="IPR039373">
    <property type="entry name" value="Peptidase_M28B"/>
</dbReference>
<dbReference type="CDD" id="cd08022">
    <property type="entry name" value="M28_PSMA_like"/>
    <property type="match status" value="1"/>
</dbReference>
<feature type="transmembrane region" description="Helical" evidence="2">
    <location>
        <begin position="26"/>
        <end position="43"/>
    </location>
</feature>
<comment type="similarity">
    <text evidence="1">Belongs to the peptidase M28 family. M28B subfamily.</text>
</comment>
<dbReference type="SUPFAM" id="SSF47672">
    <property type="entry name" value="Transferrin receptor-like dimerisation domain"/>
    <property type="match status" value="1"/>
</dbReference>
<evidence type="ECO:0000313" key="6">
    <source>
        <dbReference type="EMBL" id="TFK28864.1"/>
    </source>
</evidence>
<reference evidence="6 7" key="1">
    <citation type="journal article" date="2019" name="Nat. Ecol. Evol.">
        <title>Megaphylogeny resolves global patterns of mushroom evolution.</title>
        <authorList>
            <person name="Varga T."/>
            <person name="Krizsan K."/>
            <person name="Foldi C."/>
            <person name="Dima B."/>
            <person name="Sanchez-Garcia M."/>
            <person name="Sanchez-Ramirez S."/>
            <person name="Szollosi G.J."/>
            <person name="Szarkandi J.G."/>
            <person name="Papp V."/>
            <person name="Albert L."/>
            <person name="Andreopoulos W."/>
            <person name="Angelini C."/>
            <person name="Antonin V."/>
            <person name="Barry K.W."/>
            <person name="Bougher N.L."/>
            <person name="Buchanan P."/>
            <person name="Buyck B."/>
            <person name="Bense V."/>
            <person name="Catcheside P."/>
            <person name="Chovatia M."/>
            <person name="Cooper J."/>
            <person name="Damon W."/>
            <person name="Desjardin D."/>
            <person name="Finy P."/>
            <person name="Geml J."/>
            <person name="Haridas S."/>
            <person name="Hughes K."/>
            <person name="Justo A."/>
            <person name="Karasinski D."/>
            <person name="Kautmanova I."/>
            <person name="Kiss B."/>
            <person name="Kocsube S."/>
            <person name="Kotiranta H."/>
            <person name="LaButti K.M."/>
            <person name="Lechner B.E."/>
            <person name="Liimatainen K."/>
            <person name="Lipzen A."/>
            <person name="Lukacs Z."/>
            <person name="Mihaltcheva S."/>
            <person name="Morgado L.N."/>
            <person name="Niskanen T."/>
            <person name="Noordeloos M.E."/>
            <person name="Ohm R.A."/>
            <person name="Ortiz-Santana B."/>
            <person name="Ovrebo C."/>
            <person name="Racz N."/>
            <person name="Riley R."/>
            <person name="Savchenko A."/>
            <person name="Shiryaev A."/>
            <person name="Soop K."/>
            <person name="Spirin V."/>
            <person name="Szebenyi C."/>
            <person name="Tomsovsky M."/>
            <person name="Tulloss R.E."/>
            <person name="Uehling J."/>
            <person name="Grigoriev I.V."/>
            <person name="Vagvolgyi C."/>
            <person name="Papp T."/>
            <person name="Martin F.M."/>
            <person name="Miettinen O."/>
            <person name="Hibbett D.S."/>
            <person name="Nagy L.G."/>
        </authorList>
    </citation>
    <scope>NUCLEOTIDE SEQUENCE [LARGE SCALE GENOMIC DNA]</scope>
    <source>
        <strain evidence="6 7">CBS 121175</strain>
    </source>
</reference>
<feature type="domain" description="Peptidase M28" evidence="5">
    <location>
        <begin position="388"/>
        <end position="556"/>
    </location>
</feature>
<accession>A0A5C3L789</accession>
<keyword evidence="2" id="KW-0812">Transmembrane</keyword>
<proteinExistence type="inferred from homology"/>
<dbReference type="InterPro" id="IPR003137">
    <property type="entry name" value="PA_domain"/>
</dbReference>
<dbReference type="InterPro" id="IPR007484">
    <property type="entry name" value="Peptidase_M28"/>
</dbReference>
<evidence type="ECO:0000259" key="4">
    <source>
        <dbReference type="Pfam" id="PF04253"/>
    </source>
</evidence>
<dbReference type="GO" id="GO:0004180">
    <property type="term" value="F:carboxypeptidase activity"/>
    <property type="evidence" value="ECO:0007669"/>
    <property type="project" value="TreeGrafter"/>
</dbReference>
<dbReference type="InterPro" id="IPR046450">
    <property type="entry name" value="PA_dom_sf"/>
</dbReference>
<dbReference type="PANTHER" id="PTHR10404">
    <property type="entry name" value="N-ACETYLATED-ALPHA-LINKED ACIDIC DIPEPTIDASE"/>
    <property type="match status" value="1"/>
</dbReference>
<protein>
    <submittedName>
        <fullName evidence="6">Zn-dependent exopeptidase</fullName>
    </submittedName>
</protein>
<dbReference type="InterPro" id="IPR007365">
    <property type="entry name" value="TFR-like_dimer_dom"/>
</dbReference>
<dbReference type="CDD" id="cd02121">
    <property type="entry name" value="PA_GCPII_like"/>
    <property type="match status" value="1"/>
</dbReference>
<evidence type="ECO:0000259" key="5">
    <source>
        <dbReference type="Pfam" id="PF04389"/>
    </source>
</evidence>
<dbReference type="PANTHER" id="PTHR10404:SF46">
    <property type="entry name" value="VACUOLAR PROTEIN SORTING-ASSOCIATED PROTEIN 70"/>
    <property type="match status" value="1"/>
</dbReference>
<evidence type="ECO:0000256" key="2">
    <source>
        <dbReference type="SAM" id="Phobius"/>
    </source>
</evidence>
<dbReference type="SUPFAM" id="SSF52025">
    <property type="entry name" value="PA domain"/>
    <property type="match status" value="1"/>
</dbReference>
<dbReference type="OrthoDB" id="5841748at2759"/>
<keyword evidence="2" id="KW-0472">Membrane</keyword>
<feature type="domain" description="PA" evidence="3">
    <location>
        <begin position="215"/>
        <end position="282"/>
    </location>
</feature>
<keyword evidence="2" id="KW-1133">Transmembrane helix</keyword>
<organism evidence="6 7">
    <name type="scientific">Coprinopsis marcescibilis</name>
    <name type="common">Agaric fungus</name>
    <name type="synonym">Psathyrella marcescibilis</name>
    <dbReference type="NCBI Taxonomy" id="230819"/>
    <lineage>
        <taxon>Eukaryota</taxon>
        <taxon>Fungi</taxon>
        <taxon>Dikarya</taxon>
        <taxon>Basidiomycota</taxon>
        <taxon>Agaricomycotina</taxon>
        <taxon>Agaricomycetes</taxon>
        <taxon>Agaricomycetidae</taxon>
        <taxon>Agaricales</taxon>
        <taxon>Agaricineae</taxon>
        <taxon>Psathyrellaceae</taxon>
        <taxon>Coprinopsis</taxon>
    </lineage>
</organism>
<dbReference type="Gene3D" id="3.50.30.30">
    <property type="match status" value="1"/>
</dbReference>
<sequence>MSKCTKDGIPLPVVGRKSQKSRRWKHFGALGIVLATGLVWLSHGPSQYTLRNHSRPPPSGPRISPEEAEGIFLTVPNAESALEASREYATHPHLAGSSEDFEDAQAILKLFQDELGIPPPTEQPIFEAGTRQSRWATIGTTRRFGPPKRPTAWIDTYFPVLNTPLDRQLEILDTDGNVAWEADLVEDGNILDEDAGKYKDAVPTWHGLSFDGTATGQLVYANYGTQDDYKVLLAKGVNFTDKIVLTRYGGIFRGLKIKGAAELGASGVLIYSDPRDDGYVTENNGYLPYPLGPARNPTSVQRGSVQYLSIYPGDPTTPGYPSYKDAERQEPANVPTIPSLPISWNNAHVLLKELGSNVHDGRQLNGQLSQRKIKIVNHVDNKVTPIWNTMASIPGHIHDEVVLIGCHRDAWVLGAADPTSGTVSLREIVRGFGELLKKGWKPLRTIVIASWDGEEYGLVGSTEWGEDFEKWISGHVVAYLNVDVSVSGSRWNVAGSPSLAHLIHKTALDIPHPNKSGKTLWDAREDIGPFKGPGNSTASIIDLDFKVQYEQDDIARKAIKTGISPLGSGSDFTVFLQRIGIASSDEGFGYTNTDAVYHYHSVYDTQRWQEVFADPSFEKHVAVAKHLGLLGLRLIDAIVLPLNTTQYALELDDYLEKVKGLAAASKLSSNFTALEASIKRVQEASFSLDVEKEEAERKFRELLDKLPKPKGLHATCKGPARRFWQRIVSQARQIFGLGDSQAYLESLTPEHLLGLASLEADDNAVATAGYHIPPIFKLIQAARRIVRVNKQLVAFERGFIAKDGIRDREWYKHLGVAPGKWLGYGATTFPALTEAVTDNLDSAEIQYEAFRLTLLLNQLAETITPKHSKCG</sequence>
<evidence type="ECO:0000256" key="1">
    <source>
        <dbReference type="ARBA" id="ARBA00005634"/>
    </source>
</evidence>
<dbReference type="InterPro" id="IPR036757">
    <property type="entry name" value="TFR-like_dimer_dom_sf"/>
</dbReference>
<dbReference type="Gene3D" id="1.20.930.40">
    <property type="entry name" value="Transferrin receptor-like, dimerisation domain"/>
    <property type="match status" value="1"/>
</dbReference>
<dbReference type="Pfam" id="PF04253">
    <property type="entry name" value="TFR_dimer"/>
    <property type="match status" value="1"/>
</dbReference>
<evidence type="ECO:0000313" key="7">
    <source>
        <dbReference type="Proteomes" id="UP000307440"/>
    </source>
</evidence>
<gene>
    <name evidence="6" type="ORF">FA15DRAFT_664948</name>
</gene>
<dbReference type="Proteomes" id="UP000307440">
    <property type="component" value="Unassembled WGS sequence"/>
</dbReference>
<dbReference type="FunFam" id="3.40.630.10:FF:000101">
    <property type="entry name" value="N-acetylated alpha-linked acidic dipeptidase like 1"/>
    <property type="match status" value="1"/>
</dbReference>
<dbReference type="STRING" id="230819.A0A5C3L789"/>
<keyword evidence="7" id="KW-1185">Reference proteome</keyword>